<evidence type="ECO:0000313" key="2">
    <source>
        <dbReference type="Proteomes" id="UP001196413"/>
    </source>
</evidence>
<name>A0AAD5MD77_PARTN</name>
<comment type="caution">
    <text evidence="1">The sequence shown here is derived from an EMBL/GenBank/DDBJ whole genome shotgun (WGS) entry which is preliminary data.</text>
</comment>
<reference evidence="1" key="1">
    <citation type="submission" date="2021-06" db="EMBL/GenBank/DDBJ databases">
        <title>Parelaphostrongylus tenuis whole genome reference sequence.</title>
        <authorList>
            <person name="Garwood T.J."/>
            <person name="Larsen P.A."/>
            <person name="Fountain-Jones N.M."/>
            <person name="Garbe J.R."/>
            <person name="Macchietto M.G."/>
            <person name="Kania S.A."/>
            <person name="Gerhold R.W."/>
            <person name="Richards J.E."/>
            <person name="Wolf T.M."/>
        </authorList>
    </citation>
    <scope>NUCLEOTIDE SEQUENCE</scope>
    <source>
        <strain evidence="1">MNPRO001-30</strain>
        <tissue evidence="1">Meninges</tissue>
    </source>
</reference>
<dbReference type="AlphaFoldDB" id="A0AAD5MD77"/>
<keyword evidence="2" id="KW-1185">Reference proteome</keyword>
<dbReference type="Proteomes" id="UP001196413">
    <property type="component" value="Unassembled WGS sequence"/>
</dbReference>
<accession>A0AAD5MD77</accession>
<evidence type="ECO:0000313" key="1">
    <source>
        <dbReference type="EMBL" id="KAJ1345571.1"/>
    </source>
</evidence>
<proteinExistence type="predicted"/>
<protein>
    <submittedName>
        <fullName evidence="1">Uncharacterized protein</fullName>
    </submittedName>
</protein>
<gene>
    <name evidence="1" type="ORF">KIN20_000136</name>
</gene>
<dbReference type="EMBL" id="JAHQIW010000023">
    <property type="protein sequence ID" value="KAJ1345571.1"/>
    <property type="molecule type" value="Genomic_DNA"/>
</dbReference>
<sequence>MVRRCQAEDWGCKGLIRETLEDLRNGEQDLREIAKIASFRGGFEIAGRAIREESDNVRRV</sequence>
<organism evidence="1 2">
    <name type="scientific">Parelaphostrongylus tenuis</name>
    <name type="common">Meningeal worm</name>
    <dbReference type="NCBI Taxonomy" id="148309"/>
    <lineage>
        <taxon>Eukaryota</taxon>
        <taxon>Metazoa</taxon>
        <taxon>Ecdysozoa</taxon>
        <taxon>Nematoda</taxon>
        <taxon>Chromadorea</taxon>
        <taxon>Rhabditida</taxon>
        <taxon>Rhabditina</taxon>
        <taxon>Rhabditomorpha</taxon>
        <taxon>Strongyloidea</taxon>
        <taxon>Metastrongylidae</taxon>
        <taxon>Parelaphostrongylus</taxon>
    </lineage>
</organism>